<evidence type="ECO:0000313" key="2">
    <source>
        <dbReference type="EMBL" id="MBC9245515.1"/>
    </source>
</evidence>
<evidence type="ECO:0000313" key="3">
    <source>
        <dbReference type="Proteomes" id="UP000608594"/>
    </source>
</evidence>
<keyword evidence="1" id="KW-1133">Transmembrane helix</keyword>
<feature type="transmembrane region" description="Helical" evidence="1">
    <location>
        <begin position="12"/>
        <end position="29"/>
    </location>
</feature>
<keyword evidence="1" id="KW-0472">Membrane</keyword>
<reference evidence="2" key="1">
    <citation type="submission" date="2020-08" db="EMBL/GenBank/DDBJ databases">
        <title>Paracoccus amoyensis sp. nov., isolated from the surface seawater at coast of Xiamen, Fujian.</title>
        <authorList>
            <person name="Lyu L."/>
        </authorList>
    </citation>
    <scope>NUCLEOTIDE SEQUENCE</scope>
    <source>
        <strain evidence="2">11-3</strain>
    </source>
</reference>
<evidence type="ECO:0000256" key="1">
    <source>
        <dbReference type="SAM" id="Phobius"/>
    </source>
</evidence>
<dbReference type="Proteomes" id="UP000608594">
    <property type="component" value="Unassembled WGS sequence"/>
</dbReference>
<keyword evidence="1" id="KW-0812">Transmembrane</keyword>
<dbReference type="AlphaFoldDB" id="A0A926JB63"/>
<organism evidence="2 3">
    <name type="scientific">Paracoccus amoyensis</name>
    <dbReference type="NCBI Taxonomy" id="2760093"/>
    <lineage>
        <taxon>Bacteria</taxon>
        <taxon>Pseudomonadati</taxon>
        <taxon>Pseudomonadota</taxon>
        <taxon>Alphaproteobacteria</taxon>
        <taxon>Rhodobacterales</taxon>
        <taxon>Paracoccaceae</taxon>
        <taxon>Paracoccus</taxon>
    </lineage>
</organism>
<gene>
    <name evidence="2" type="ORF">H4P12_02030</name>
</gene>
<dbReference type="EMBL" id="JACOQL010000001">
    <property type="protein sequence ID" value="MBC9245515.1"/>
    <property type="molecule type" value="Genomic_DNA"/>
</dbReference>
<protein>
    <submittedName>
        <fullName evidence="2">Uncharacterized protein</fullName>
    </submittedName>
</protein>
<proteinExistence type="predicted"/>
<sequence>MIAGRLGYDGLKSAALGLLIALAIILRLFGPAGTVTTLKDGYVAICLGAEIVYIKASELGVQTVDGQEAPDQDSHKAEPCLWFGGFHPLTLAFSALAATQSTDHAVRFPSPKDQHVNRPTRLSVHARAPPHLSQLKLS</sequence>
<keyword evidence="3" id="KW-1185">Reference proteome</keyword>
<name>A0A926JB63_9RHOB</name>
<comment type="caution">
    <text evidence="2">The sequence shown here is derived from an EMBL/GenBank/DDBJ whole genome shotgun (WGS) entry which is preliminary data.</text>
</comment>
<accession>A0A926JB63</accession>